<protein>
    <submittedName>
        <fullName evidence="5">Antichymotrypsin-2</fullName>
    </submittedName>
</protein>
<dbReference type="OMA" id="IFRTRKM"/>
<dbReference type="InterPro" id="IPR036186">
    <property type="entry name" value="Serpin_sf"/>
</dbReference>
<gene>
    <name evidence="5" type="ORF">EAG_06339</name>
</gene>
<evidence type="ECO:0000256" key="2">
    <source>
        <dbReference type="ARBA" id="ARBA00022690"/>
    </source>
</evidence>
<dbReference type="STRING" id="104421.E1ZVE0"/>
<dbReference type="EMBL" id="GL434492">
    <property type="protein sequence ID" value="EFN74850.1"/>
    <property type="molecule type" value="Genomic_DNA"/>
</dbReference>
<keyword evidence="3" id="KW-0722">Serine protease inhibitor</keyword>
<evidence type="ECO:0000313" key="5">
    <source>
        <dbReference type="EMBL" id="EFN74850.1"/>
    </source>
</evidence>
<dbReference type="InterPro" id="IPR023796">
    <property type="entry name" value="Serpin_dom"/>
</dbReference>
<feature type="domain" description="Serpin" evidence="4">
    <location>
        <begin position="1"/>
        <end position="188"/>
    </location>
</feature>
<proteinExistence type="inferred from homology"/>
<evidence type="ECO:0000313" key="6">
    <source>
        <dbReference type="Proteomes" id="UP000000311"/>
    </source>
</evidence>
<keyword evidence="6" id="KW-1185">Reference proteome</keyword>
<evidence type="ECO:0000259" key="4">
    <source>
        <dbReference type="Pfam" id="PF00079"/>
    </source>
</evidence>
<dbReference type="Proteomes" id="UP000000311">
    <property type="component" value="Unassembled WGS sequence"/>
</dbReference>
<dbReference type="Gene3D" id="3.30.497.10">
    <property type="entry name" value="Antithrombin, subunit I, domain 2"/>
    <property type="match status" value="1"/>
</dbReference>
<comment type="similarity">
    <text evidence="1">Belongs to the serpin family.</text>
</comment>
<sequence>MLSLLFNGAEGSTLDELKSVLHFKDEISFNNELKALIILLSDIKNNELQITNTAYVQEGIEIMDDFLTIYTHTYSNNFISFLSYIDFEYIDNAQYINYAIQVITNNKISDVILPEYINDDTKFVLVNTVYFKPRWLDIFDEKDTKEHMFHVSKTQKYFVPTMFKNSIYKYGIIESWRCSFIEIPYLASNNCHFKSFHE</sequence>
<dbReference type="InterPro" id="IPR042185">
    <property type="entry name" value="Serpin_sf_2"/>
</dbReference>
<dbReference type="OrthoDB" id="671595at2759"/>
<evidence type="ECO:0000256" key="1">
    <source>
        <dbReference type="ARBA" id="ARBA00009500"/>
    </source>
</evidence>
<dbReference type="GO" id="GO:0004867">
    <property type="term" value="F:serine-type endopeptidase inhibitor activity"/>
    <property type="evidence" value="ECO:0007669"/>
    <property type="project" value="UniProtKB-KW"/>
</dbReference>
<name>E1ZVE0_CAMFO</name>
<evidence type="ECO:0000256" key="3">
    <source>
        <dbReference type="ARBA" id="ARBA00022900"/>
    </source>
</evidence>
<organism evidence="6">
    <name type="scientific">Camponotus floridanus</name>
    <name type="common">Florida carpenter ant</name>
    <dbReference type="NCBI Taxonomy" id="104421"/>
    <lineage>
        <taxon>Eukaryota</taxon>
        <taxon>Metazoa</taxon>
        <taxon>Ecdysozoa</taxon>
        <taxon>Arthropoda</taxon>
        <taxon>Hexapoda</taxon>
        <taxon>Insecta</taxon>
        <taxon>Pterygota</taxon>
        <taxon>Neoptera</taxon>
        <taxon>Endopterygota</taxon>
        <taxon>Hymenoptera</taxon>
        <taxon>Apocrita</taxon>
        <taxon>Aculeata</taxon>
        <taxon>Formicoidea</taxon>
        <taxon>Formicidae</taxon>
        <taxon>Formicinae</taxon>
        <taxon>Camponotus</taxon>
    </lineage>
</organism>
<dbReference type="InterPro" id="IPR000215">
    <property type="entry name" value="Serpin_fam"/>
</dbReference>
<keyword evidence="2" id="KW-0646">Protease inhibitor</keyword>
<accession>E1ZVE0</accession>
<dbReference type="SUPFAM" id="SSF56574">
    <property type="entry name" value="Serpins"/>
    <property type="match status" value="1"/>
</dbReference>
<dbReference type="InterPro" id="IPR042178">
    <property type="entry name" value="Serpin_sf_1"/>
</dbReference>
<dbReference type="Gene3D" id="2.30.39.10">
    <property type="entry name" value="Alpha-1-antitrypsin, domain 1"/>
    <property type="match status" value="1"/>
</dbReference>
<reference evidence="5 6" key="1">
    <citation type="journal article" date="2010" name="Science">
        <title>Genomic comparison of the ants Camponotus floridanus and Harpegnathos saltator.</title>
        <authorList>
            <person name="Bonasio R."/>
            <person name="Zhang G."/>
            <person name="Ye C."/>
            <person name="Mutti N.S."/>
            <person name="Fang X."/>
            <person name="Qin N."/>
            <person name="Donahue G."/>
            <person name="Yang P."/>
            <person name="Li Q."/>
            <person name="Li C."/>
            <person name="Zhang P."/>
            <person name="Huang Z."/>
            <person name="Berger S.L."/>
            <person name="Reinberg D."/>
            <person name="Wang J."/>
            <person name="Liebig J."/>
        </authorList>
    </citation>
    <scope>NUCLEOTIDE SEQUENCE [LARGE SCALE GENOMIC DNA]</scope>
    <source>
        <strain evidence="6">C129</strain>
    </source>
</reference>
<dbReference type="Pfam" id="PF00079">
    <property type="entry name" value="Serpin"/>
    <property type="match status" value="1"/>
</dbReference>
<dbReference type="PANTHER" id="PTHR11461:SF211">
    <property type="entry name" value="GH10112P-RELATED"/>
    <property type="match status" value="1"/>
</dbReference>
<dbReference type="AlphaFoldDB" id="E1ZVE0"/>
<dbReference type="GO" id="GO:0005615">
    <property type="term" value="C:extracellular space"/>
    <property type="evidence" value="ECO:0007669"/>
    <property type="project" value="InterPro"/>
</dbReference>
<dbReference type="InParanoid" id="E1ZVE0"/>
<dbReference type="PANTHER" id="PTHR11461">
    <property type="entry name" value="SERINE PROTEASE INHIBITOR, SERPIN"/>
    <property type="match status" value="1"/>
</dbReference>